<gene>
    <name evidence="1" type="ORF">ACFQDL_04370</name>
</gene>
<accession>A0ABW1ZW70</accession>
<evidence type="ECO:0000313" key="1">
    <source>
        <dbReference type="EMBL" id="MFC6669417.1"/>
    </source>
</evidence>
<keyword evidence="2" id="KW-1185">Reference proteome</keyword>
<dbReference type="EMBL" id="JBHSWE010000001">
    <property type="protein sequence ID" value="MFC6669417.1"/>
    <property type="molecule type" value="Genomic_DNA"/>
</dbReference>
<evidence type="ECO:0008006" key="3">
    <source>
        <dbReference type="Google" id="ProtNLM"/>
    </source>
</evidence>
<proteinExistence type="predicted"/>
<protein>
    <recommendedName>
        <fullName evidence="3">DUF1289 domain-containing protein</fullName>
    </recommendedName>
</protein>
<dbReference type="Proteomes" id="UP001596422">
    <property type="component" value="Unassembled WGS sequence"/>
</dbReference>
<reference evidence="2" key="1">
    <citation type="journal article" date="2019" name="Int. J. Syst. Evol. Microbiol.">
        <title>The Global Catalogue of Microorganisms (GCM) 10K type strain sequencing project: providing services to taxonomists for standard genome sequencing and annotation.</title>
        <authorList>
            <consortium name="The Broad Institute Genomics Platform"/>
            <consortium name="The Broad Institute Genome Sequencing Center for Infectious Disease"/>
            <person name="Wu L."/>
            <person name="Ma J."/>
        </authorList>
    </citation>
    <scope>NUCLEOTIDE SEQUENCE [LARGE SCALE GENOMIC DNA]</scope>
    <source>
        <strain evidence="2">NBRC 111756</strain>
    </source>
</reference>
<sequence>MPRPDPRTALQNLLDEVRQTLPFDMPAAQVCNGICSGCSKKLLDYLDCELLDWQQRLDDGEVPGLGDLDRLGRTCRKVYRVLERNGLVGSKV</sequence>
<comment type="caution">
    <text evidence="1">The sequence shown here is derived from an EMBL/GenBank/DDBJ whole genome shotgun (WGS) entry which is preliminary data.</text>
</comment>
<organism evidence="1 2">
    <name type="scientific">Marinobacterium aestuariivivens</name>
    <dbReference type="NCBI Taxonomy" id="1698799"/>
    <lineage>
        <taxon>Bacteria</taxon>
        <taxon>Pseudomonadati</taxon>
        <taxon>Pseudomonadota</taxon>
        <taxon>Gammaproteobacteria</taxon>
        <taxon>Oceanospirillales</taxon>
        <taxon>Oceanospirillaceae</taxon>
        <taxon>Marinobacterium</taxon>
    </lineage>
</organism>
<name>A0ABW1ZW70_9GAMM</name>
<evidence type="ECO:0000313" key="2">
    <source>
        <dbReference type="Proteomes" id="UP001596422"/>
    </source>
</evidence>
<dbReference type="RefSeq" id="WP_379907974.1">
    <property type="nucleotide sequence ID" value="NZ_JBHSWE010000001.1"/>
</dbReference>